<dbReference type="AlphaFoldDB" id="A0A8C2C139"/>
<dbReference type="SMART" id="SM00644">
    <property type="entry name" value="Ami_2"/>
    <property type="match status" value="1"/>
</dbReference>
<dbReference type="CDD" id="cd06583">
    <property type="entry name" value="PGRP"/>
    <property type="match status" value="1"/>
</dbReference>
<reference evidence="5" key="1">
    <citation type="submission" date="2025-08" db="UniProtKB">
        <authorList>
            <consortium name="Ensembl"/>
        </authorList>
    </citation>
    <scope>IDENTIFICATION</scope>
</reference>
<dbReference type="SUPFAM" id="SSF55846">
    <property type="entry name" value="N-acetylmuramoyl-L-alanine amidase-like"/>
    <property type="match status" value="1"/>
</dbReference>
<sequence length="324" mass="36343">MFDYIVQPYKQAQQTCSSLKKNGNYITFLSVVCGKYNVKTRNGVAVEQARAHCPFPPREKVPFFPSLSSCVCLAVEAIKSPCRLEFLHICLSDSRPGFLHETGKYSMRKLNIFVPPSQSFRAIKRVSLQPCTFAVDMDGHTPGEPVDMNAVAVVCRRAWNAVEPRDRTEMKSPAQTVIIHHTALRFCAHPRESVPQLAHIQHMHIQERGFDDIGYNFLISGDGMVYEGRGWGIVGAHAKEHNFNSVGIAFMGNFNYEMPSSASLSALLRLLHIGVLHGHVRPNFVLVGHRDVAKTECPGEHLYALLPKLRDQLQNDLFSVHSLH</sequence>
<feature type="domain" description="N-acetylmuramoyl-L-alanine amidase" evidence="3">
    <location>
        <begin position="162"/>
        <end position="299"/>
    </location>
</feature>
<organism evidence="5 6">
    <name type="scientific">Cyprinus carpio</name>
    <name type="common">Common carp</name>
    <dbReference type="NCBI Taxonomy" id="7962"/>
    <lineage>
        <taxon>Eukaryota</taxon>
        <taxon>Metazoa</taxon>
        <taxon>Chordata</taxon>
        <taxon>Craniata</taxon>
        <taxon>Vertebrata</taxon>
        <taxon>Euteleostomi</taxon>
        <taxon>Actinopterygii</taxon>
        <taxon>Neopterygii</taxon>
        <taxon>Teleostei</taxon>
        <taxon>Ostariophysi</taxon>
        <taxon>Cypriniformes</taxon>
        <taxon>Cyprinidae</taxon>
        <taxon>Cyprininae</taxon>
        <taxon>Cyprinus</taxon>
    </lineage>
</organism>
<dbReference type="Pfam" id="PF01510">
    <property type="entry name" value="Amidase_2"/>
    <property type="match status" value="1"/>
</dbReference>
<comment type="similarity">
    <text evidence="1">Belongs to the N-acetylmuramoyl-L-alanine amidase 2 family.</text>
</comment>
<dbReference type="GO" id="GO:0002376">
    <property type="term" value="P:immune system process"/>
    <property type="evidence" value="ECO:0007669"/>
    <property type="project" value="UniProtKB-KW"/>
</dbReference>
<dbReference type="FunFam" id="3.40.80.10:FF:000001">
    <property type="entry name" value="Peptidoglycan recognition protein 1"/>
    <property type="match status" value="1"/>
</dbReference>
<dbReference type="Gene3D" id="3.40.80.10">
    <property type="entry name" value="Peptidoglycan recognition protein-like"/>
    <property type="match status" value="1"/>
</dbReference>
<evidence type="ECO:0000259" key="4">
    <source>
        <dbReference type="SMART" id="SM00701"/>
    </source>
</evidence>
<evidence type="ECO:0000313" key="6">
    <source>
        <dbReference type="Proteomes" id="UP000694701"/>
    </source>
</evidence>
<dbReference type="PANTHER" id="PTHR11022">
    <property type="entry name" value="PEPTIDOGLYCAN RECOGNITION PROTEIN"/>
    <property type="match status" value="1"/>
</dbReference>
<dbReference type="Ensembl" id="ENSCCRT00020002899.1">
    <property type="protein sequence ID" value="ENSCCRP00020002478.1"/>
    <property type="gene ID" value="ENSCCRG00020001498.1"/>
</dbReference>
<evidence type="ECO:0000256" key="2">
    <source>
        <dbReference type="ARBA" id="ARBA00022859"/>
    </source>
</evidence>
<evidence type="ECO:0000313" key="5">
    <source>
        <dbReference type="Ensembl" id="ENSCCRP00020002478.1"/>
    </source>
</evidence>
<protein>
    <submittedName>
        <fullName evidence="5">Peptidoglycan recognition protein 5</fullName>
    </submittedName>
</protein>
<dbReference type="Proteomes" id="UP000694701">
    <property type="component" value="Unplaced"/>
</dbReference>
<dbReference type="GO" id="GO:0008270">
    <property type="term" value="F:zinc ion binding"/>
    <property type="evidence" value="ECO:0007669"/>
    <property type="project" value="InterPro"/>
</dbReference>
<accession>A0A8C2C139</accession>
<dbReference type="PANTHER" id="PTHR11022:SF12">
    <property type="entry name" value="PEPTIDOGLYCAN RECOGNITION PROTEIN 3"/>
    <property type="match status" value="1"/>
</dbReference>
<proteinExistence type="inferred from homology"/>
<dbReference type="GO" id="GO:0009253">
    <property type="term" value="P:peptidoglycan catabolic process"/>
    <property type="evidence" value="ECO:0007669"/>
    <property type="project" value="InterPro"/>
</dbReference>
<dbReference type="GO" id="GO:0008745">
    <property type="term" value="F:N-acetylmuramoyl-L-alanine amidase activity"/>
    <property type="evidence" value="ECO:0007669"/>
    <property type="project" value="InterPro"/>
</dbReference>
<evidence type="ECO:0000256" key="1">
    <source>
        <dbReference type="ARBA" id="ARBA00007553"/>
    </source>
</evidence>
<name>A0A8C2C139_CYPCA</name>
<dbReference type="InterPro" id="IPR015510">
    <property type="entry name" value="PGRP"/>
</dbReference>
<dbReference type="InterPro" id="IPR036505">
    <property type="entry name" value="Amidase/PGRP_sf"/>
</dbReference>
<dbReference type="InterPro" id="IPR002502">
    <property type="entry name" value="Amidase_domain"/>
</dbReference>
<evidence type="ECO:0000259" key="3">
    <source>
        <dbReference type="SMART" id="SM00644"/>
    </source>
</evidence>
<dbReference type="InterPro" id="IPR006619">
    <property type="entry name" value="PGRP_domain_met/bac"/>
</dbReference>
<keyword evidence="2" id="KW-0391">Immunity</keyword>
<dbReference type="SMART" id="SM00701">
    <property type="entry name" value="PGRP"/>
    <property type="match status" value="1"/>
</dbReference>
<feature type="domain" description="Peptidoglycan recognition protein family" evidence="4">
    <location>
        <begin position="151"/>
        <end position="293"/>
    </location>
</feature>